<dbReference type="Gene3D" id="3.40.50.150">
    <property type="entry name" value="Vaccinia Virus protein VP39"/>
    <property type="match status" value="1"/>
</dbReference>
<evidence type="ECO:0000256" key="3">
    <source>
        <dbReference type="ARBA" id="ARBA00022691"/>
    </source>
</evidence>
<dbReference type="AlphaFoldDB" id="A0A437SAB3"/>
<dbReference type="EC" id="2.1.1.190" evidence="6"/>
<comment type="similarity">
    <text evidence="4">Belongs to the class I-like SAM-binding methyltransferase superfamily. RNA M5U methyltransferase family.</text>
</comment>
<evidence type="ECO:0000256" key="5">
    <source>
        <dbReference type="PROSITE-ProRule" id="PRU10015"/>
    </source>
</evidence>
<dbReference type="InterPro" id="IPR030390">
    <property type="entry name" value="MeTrfase_TrmA_AS"/>
</dbReference>
<keyword evidence="7" id="KW-1185">Reference proteome</keyword>
<dbReference type="NCBIfam" id="TIGR00479">
    <property type="entry name" value="rumA"/>
    <property type="match status" value="1"/>
</dbReference>
<organism evidence="6 7">
    <name type="scientific">Anaerosphaera multitolerans</name>
    <dbReference type="NCBI Taxonomy" id="2487351"/>
    <lineage>
        <taxon>Bacteria</taxon>
        <taxon>Bacillati</taxon>
        <taxon>Bacillota</taxon>
        <taxon>Tissierellia</taxon>
        <taxon>Tissierellales</taxon>
        <taxon>Peptoniphilaceae</taxon>
        <taxon>Anaerosphaera</taxon>
    </lineage>
</organism>
<dbReference type="CDD" id="cd02440">
    <property type="entry name" value="AdoMet_MTases"/>
    <property type="match status" value="1"/>
</dbReference>
<keyword evidence="1 4" id="KW-0489">Methyltransferase</keyword>
<evidence type="ECO:0000256" key="1">
    <source>
        <dbReference type="ARBA" id="ARBA00022603"/>
    </source>
</evidence>
<dbReference type="SUPFAM" id="SSF53335">
    <property type="entry name" value="S-adenosyl-L-methionine-dependent methyltransferases"/>
    <property type="match status" value="1"/>
</dbReference>
<accession>A0A437SAB3</accession>
<evidence type="ECO:0000313" key="7">
    <source>
        <dbReference type="Proteomes" id="UP000288812"/>
    </source>
</evidence>
<proteinExistence type="inferred from homology"/>
<dbReference type="GO" id="GO:0070041">
    <property type="term" value="F:rRNA (uridine-C5-)-methyltransferase activity"/>
    <property type="evidence" value="ECO:0007669"/>
    <property type="project" value="TreeGrafter"/>
</dbReference>
<keyword evidence="2 4" id="KW-0808">Transferase</keyword>
<dbReference type="RefSeq" id="WP_127722788.1">
    <property type="nucleotide sequence ID" value="NZ_RLIH01000001.1"/>
</dbReference>
<feature type="active site" description="Nucleophile" evidence="4">
    <location>
        <position position="400"/>
    </location>
</feature>
<dbReference type="InterPro" id="IPR029063">
    <property type="entry name" value="SAM-dependent_MTases_sf"/>
</dbReference>
<gene>
    <name evidence="6" type="primary">rlmD</name>
    <name evidence="6" type="ORF">EF514_00665</name>
</gene>
<feature type="binding site" evidence="4">
    <location>
        <position position="328"/>
    </location>
    <ligand>
        <name>S-adenosyl-L-methionine</name>
        <dbReference type="ChEBI" id="CHEBI:59789"/>
    </ligand>
</feature>
<reference evidence="6 7" key="1">
    <citation type="submission" date="2018-11" db="EMBL/GenBank/DDBJ databases">
        <title>Genome sequencing and assembly of Anaerosphaera sp. nov., GS7-6-2.</title>
        <authorList>
            <person name="Rettenmaier R."/>
            <person name="Liebl W."/>
            <person name="Zverlov V."/>
        </authorList>
    </citation>
    <scope>NUCLEOTIDE SEQUENCE [LARGE SCALE GENOMIC DNA]</scope>
    <source>
        <strain evidence="6 7">GS7-6-2</strain>
    </source>
</reference>
<dbReference type="PROSITE" id="PS51687">
    <property type="entry name" value="SAM_MT_RNA_M5U"/>
    <property type="match status" value="1"/>
</dbReference>
<dbReference type="EMBL" id="RLIH01000001">
    <property type="protein sequence ID" value="RVU55757.1"/>
    <property type="molecule type" value="Genomic_DNA"/>
</dbReference>
<name>A0A437SAB3_9FIRM</name>
<feature type="binding site" evidence="4">
    <location>
        <position position="278"/>
    </location>
    <ligand>
        <name>S-adenosyl-L-methionine</name>
        <dbReference type="ChEBI" id="CHEBI:59789"/>
    </ligand>
</feature>
<dbReference type="GO" id="GO:0070475">
    <property type="term" value="P:rRNA base methylation"/>
    <property type="evidence" value="ECO:0007669"/>
    <property type="project" value="TreeGrafter"/>
</dbReference>
<sequence>MTNNKVIVGKVESVKFPNKAVIDYEGNKIEFKGGILGQTVEVRKVRRTKGKLLEVIEKSPLETEDNCIHSKVCGGCTYQTLNYRDEVEYKKNLIEDLFKKEGIEVENFEFLGSPHYQHYRNKMEYTFSDEYKEGPLSLGLHMKNKFYEVVNTMECNIVHEDFNIIRAFTRDFFAEKLLPYNKMRRTGTLRHLLIRRSSLGEILINIVTTSTDYDFSNYFEELLKLKLEGSIVGLLQTKNDSPSDAIVAEEVNLYYGRDYIYEEILGLKFKVSVFSFFQTNTQSAEVLYSMAKEMLGDLNDKVLLDLYSGTGTITQILGQEARRAIGIEIVEESVEAAIENVKLNNLDNVKFICGDVFQVVKDLEIRPNIVVVDPPREGINPRAIDNIINFNPEEFLYISCNPITLVRDLKVFLNSGYKLKEIKGLDQFPRTNHVEAIALIQKM</sequence>
<dbReference type="InterPro" id="IPR010280">
    <property type="entry name" value="U5_MeTrfase_fam"/>
</dbReference>
<dbReference type="Proteomes" id="UP000288812">
    <property type="component" value="Unassembled WGS sequence"/>
</dbReference>
<dbReference type="OrthoDB" id="9804590at2"/>
<feature type="binding site" evidence="4">
    <location>
        <position position="373"/>
    </location>
    <ligand>
        <name>S-adenosyl-L-methionine</name>
        <dbReference type="ChEBI" id="CHEBI:59789"/>
    </ligand>
</feature>
<feature type="active site" evidence="5">
    <location>
        <position position="400"/>
    </location>
</feature>
<dbReference type="Pfam" id="PF05958">
    <property type="entry name" value="tRNA_U5-meth_tr"/>
    <property type="match status" value="1"/>
</dbReference>
<evidence type="ECO:0000256" key="4">
    <source>
        <dbReference type="PROSITE-ProRule" id="PRU01024"/>
    </source>
</evidence>
<dbReference type="PROSITE" id="PS01230">
    <property type="entry name" value="TRMA_1"/>
    <property type="match status" value="1"/>
</dbReference>
<dbReference type="PANTHER" id="PTHR11061:SF30">
    <property type="entry name" value="TRNA (URACIL(54)-C(5))-METHYLTRANSFERASE"/>
    <property type="match status" value="1"/>
</dbReference>
<protein>
    <submittedName>
        <fullName evidence="6">23S rRNA (Uracil(1939)-C(5))-methyltransferase RlmD</fullName>
        <ecNumber evidence="6">2.1.1.190</ecNumber>
    </submittedName>
</protein>
<evidence type="ECO:0000256" key="2">
    <source>
        <dbReference type="ARBA" id="ARBA00022679"/>
    </source>
</evidence>
<dbReference type="PANTHER" id="PTHR11061">
    <property type="entry name" value="RNA M5U METHYLTRANSFERASE"/>
    <property type="match status" value="1"/>
</dbReference>
<evidence type="ECO:0000313" key="6">
    <source>
        <dbReference type="EMBL" id="RVU55757.1"/>
    </source>
</evidence>
<comment type="caution">
    <text evidence="6">The sequence shown here is derived from an EMBL/GenBank/DDBJ whole genome shotgun (WGS) entry which is preliminary data.</text>
</comment>
<keyword evidence="3 4" id="KW-0949">S-adenosyl-L-methionine</keyword>
<dbReference type="Gene3D" id="2.40.50.1070">
    <property type="match status" value="1"/>
</dbReference>
<feature type="binding site" evidence="4">
    <location>
        <position position="307"/>
    </location>
    <ligand>
        <name>S-adenosyl-L-methionine</name>
        <dbReference type="ChEBI" id="CHEBI:59789"/>
    </ligand>
</feature>